<dbReference type="InterPro" id="IPR027417">
    <property type="entry name" value="P-loop_NTPase"/>
</dbReference>
<accession>A0A545TBM9</accession>
<dbReference type="RefSeq" id="WP_142941219.1">
    <property type="nucleotide sequence ID" value="NZ_VIKR01000002.1"/>
</dbReference>
<protein>
    <recommendedName>
        <fullName evidence="3">Sulfotransferase family protein</fullName>
    </recommendedName>
</protein>
<sequence>MDNKNSPKNILIVGMPRSGTSMTTNIFVRQGYYVAEDLKSQTRQGDKDNPAGYFEAEQLIEANVSVFNAAGYPHHNTWLFDAIDVETANSIDNVRPEESHRALVDSYNQHNPWVWKDPRLCYTLGYWWNILDKDSTAVLLLRRNPMDIYQSFLRMNWRKGSEEDKQDVLEREIAHITAAKKTIEALDIPYVEIDYGKFESNPKEIIGKLNSTFNLNLKVTDLGYDKKLNHKGFKGKIGVYLRRLKSFLFPHWLRSFIKVMLPKFLLEKLKKN</sequence>
<reference evidence="1 2" key="1">
    <citation type="submission" date="2019-06" db="EMBL/GenBank/DDBJ databases">
        <title>Draft genome of Aliikangiella marina GYP-15.</title>
        <authorList>
            <person name="Wang G."/>
        </authorList>
    </citation>
    <scope>NUCLEOTIDE SEQUENCE [LARGE SCALE GENOMIC DNA]</scope>
    <source>
        <strain evidence="1 2">GYP-15</strain>
    </source>
</reference>
<gene>
    <name evidence="1" type="ORF">FLL45_06470</name>
</gene>
<evidence type="ECO:0008006" key="3">
    <source>
        <dbReference type="Google" id="ProtNLM"/>
    </source>
</evidence>
<name>A0A545TBM9_9GAMM</name>
<organism evidence="1 2">
    <name type="scientific">Aliikangiella marina</name>
    <dbReference type="NCBI Taxonomy" id="1712262"/>
    <lineage>
        <taxon>Bacteria</taxon>
        <taxon>Pseudomonadati</taxon>
        <taxon>Pseudomonadota</taxon>
        <taxon>Gammaproteobacteria</taxon>
        <taxon>Oceanospirillales</taxon>
        <taxon>Pleioneaceae</taxon>
        <taxon>Aliikangiella</taxon>
    </lineage>
</organism>
<dbReference type="Pfam" id="PF13469">
    <property type="entry name" value="Sulfotransfer_3"/>
    <property type="match status" value="1"/>
</dbReference>
<dbReference type="SUPFAM" id="SSF52540">
    <property type="entry name" value="P-loop containing nucleoside triphosphate hydrolases"/>
    <property type="match status" value="1"/>
</dbReference>
<dbReference type="Proteomes" id="UP000317839">
    <property type="component" value="Unassembled WGS sequence"/>
</dbReference>
<comment type="caution">
    <text evidence="1">The sequence shown here is derived from an EMBL/GenBank/DDBJ whole genome shotgun (WGS) entry which is preliminary data.</text>
</comment>
<keyword evidence="2" id="KW-1185">Reference proteome</keyword>
<dbReference type="OrthoDB" id="9179784at2"/>
<evidence type="ECO:0000313" key="1">
    <source>
        <dbReference type="EMBL" id="TQV74604.1"/>
    </source>
</evidence>
<dbReference type="Gene3D" id="3.40.50.300">
    <property type="entry name" value="P-loop containing nucleotide triphosphate hydrolases"/>
    <property type="match status" value="1"/>
</dbReference>
<dbReference type="EMBL" id="VIKR01000002">
    <property type="protein sequence ID" value="TQV74604.1"/>
    <property type="molecule type" value="Genomic_DNA"/>
</dbReference>
<proteinExistence type="predicted"/>
<evidence type="ECO:0000313" key="2">
    <source>
        <dbReference type="Proteomes" id="UP000317839"/>
    </source>
</evidence>
<dbReference type="AlphaFoldDB" id="A0A545TBM9"/>